<proteinExistence type="predicted"/>
<dbReference type="Proteomes" id="UP001156691">
    <property type="component" value="Unassembled WGS sequence"/>
</dbReference>
<sequence length="136" mass="15069">MANDDALWRARSRIFALADRTNTLSDLEDAATNLIEGRPAFWTNAQFGNQPATLFKATVNRLASIKAAQAELSAHFTRNRRNVLSPDWLDTLLPLNPAALADLLSAYRRAGSFRTAEELLRRTERAEGLDTVEVAA</sequence>
<comment type="caution">
    <text evidence="1">The sequence shown here is derived from an EMBL/GenBank/DDBJ whole genome shotgun (WGS) entry which is preliminary data.</text>
</comment>
<organism evidence="1 2">
    <name type="scientific">Devosia nitrariae</name>
    <dbReference type="NCBI Taxonomy" id="2071872"/>
    <lineage>
        <taxon>Bacteria</taxon>
        <taxon>Pseudomonadati</taxon>
        <taxon>Pseudomonadota</taxon>
        <taxon>Alphaproteobacteria</taxon>
        <taxon>Hyphomicrobiales</taxon>
        <taxon>Devosiaceae</taxon>
        <taxon>Devosia</taxon>
    </lineage>
</organism>
<dbReference type="RefSeq" id="WP_284342677.1">
    <property type="nucleotide sequence ID" value="NZ_BSNS01000023.1"/>
</dbReference>
<protein>
    <submittedName>
        <fullName evidence="1">Uncharacterized protein</fullName>
    </submittedName>
</protein>
<accession>A0ABQ5WB10</accession>
<evidence type="ECO:0000313" key="2">
    <source>
        <dbReference type="Proteomes" id="UP001156691"/>
    </source>
</evidence>
<name>A0ABQ5WB10_9HYPH</name>
<keyword evidence="2" id="KW-1185">Reference proteome</keyword>
<evidence type="ECO:0000313" key="1">
    <source>
        <dbReference type="EMBL" id="GLQ57287.1"/>
    </source>
</evidence>
<reference evidence="2" key="1">
    <citation type="journal article" date="2019" name="Int. J. Syst. Evol. Microbiol.">
        <title>The Global Catalogue of Microorganisms (GCM) 10K type strain sequencing project: providing services to taxonomists for standard genome sequencing and annotation.</title>
        <authorList>
            <consortium name="The Broad Institute Genomics Platform"/>
            <consortium name="The Broad Institute Genome Sequencing Center for Infectious Disease"/>
            <person name="Wu L."/>
            <person name="Ma J."/>
        </authorList>
    </citation>
    <scope>NUCLEOTIDE SEQUENCE [LARGE SCALE GENOMIC DNA]</scope>
    <source>
        <strain evidence="2">NBRC 112416</strain>
    </source>
</reference>
<dbReference type="EMBL" id="BSNS01000023">
    <property type="protein sequence ID" value="GLQ57287.1"/>
    <property type="molecule type" value="Genomic_DNA"/>
</dbReference>
<gene>
    <name evidence="1" type="ORF">GCM10010862_45460</name>
</gene>